<dbReference type="EMBL" id="CP113520">
    <property type="protein sequence ID" value="WAJ31025.1"/>
    <property type="molecule type" value="Genomic_DNA"/>
</dbReference>
<keyword evidence="2" id="KW-1185">Reference proteome</keyword>
<organism evidence="1 2">
    <name type="scientific">Antarcticirhabdus aurantiaca</name>
    <dbReference type="NCBI Taxonomy" id="2606717"/>
    <lineage>
        <taxon>Bacteria</taxon>
        <taxon>Pseudomonadati</taxon>
        <taxon>Pseudomonadota</taxon>
        <taxon>Alphaproteobacteria</taxon>
        <taxon>Hyphomicrobiales</taxon>
        <taxon>Aurantimonadaceae</taxon>
        <taxon>Antarcticirhabdus</taxon>
    </lineage>
</organism>
<sequence length="118" mass="12868">MLLVRRRKPAEAGHWSLVGGKIDFMEDAQSAVSRECREEVGVEPHGLRLLSVSEQRLAAEDQHWISLIYLAESFSGEPALLEPEKHAELGWFDPASAPAPLALGAAHGLDMLRAFPGA</sequence>
<reference evidence="1" key="1">
    <citation type="submission" date="2022-11" db="EMBL/GenBank/DDBJ databases">
        <title>beta-Carotene-producing bacterium, Jeongeuplla avenae sp. nov., alleviates the salt stress of Arabidopsis seedlings.</title>
        <authorList>
            <person name="Jiang L."/>
            <person name="Lee J."/>
        </authorList>
    </citation>
    <scope>NUCLEOTIDE SEQUENCE</scope>
    <source>
        <strain evidence="1">DY_R2A_6</strain>
    </source>
</reference>
<protein>
    <submittedName>
        <fullName evidence="1">NUDIX domain-containing protein</fullName>
    </submittedName>
</protein>
<gene>
    <name evidence="1" type="ORF">OXU80_12805</name>
</gene>
<proteinExistence type="predicted"/>
<name>A0ACD4NW56_9HYPH</name>
<evidence type="ECO:0000313" key="1">
    <source>
        <dbReference type="EMBL" id="WAJ31025.1"/>
    </source>
</evidence>
<accession>A0ACD4NW56</accession>
<dbReference type="Proteomes" id="UP001163223">
    <property type="component" value="Chromosome"/>
</dbReference>
<evidence type="ECO:0000313" key="2">
    <source>
        <dbReference type="Proteomes" id="UP001163223"/>
    </source>
</evidence>